<protein>
    <submittedName>
        <fullName evidence="1">Uncharacterized protein</fullName>
    </submittedName>
</protein>
<dbReference type="EMBL" id="VSSQ01103303">
    <property type="protein sequence ID" value="MPN44288.1"/>
    <property type="molecule type" value="Genomic_DNA"/>
</dbReference>
<proteinExistence type="predicted"/>
<gene>
    <name evidence="1" type="ORF">SDC9_191850</name>
</gene>
<sequence length="79" mass="8704">MKAADDTEHPAVACNPFGVLHNITDPGVGAARHNVYPLRRGIDQRGIIEQKIGFAFTVFCRGRPNGLSRLKVCKLRNFA</sequence>
<reference evidence="1" key="1">
    <citation type="submission" date="2019-08" db="EMBL/GenBank/DDBJ databases">
        <authorList>
            <person name="Kucharzyk K."/>
            <person name="Murdoch R.W."/>
            <person name="Higgins S."/>
            <person name="Loffler F."/>
        </authorList>
    </citation>
    <scope>NUCLEOTIDE SEQUENCE</scope>
</reference>
<accession>A0A645HZ55</accession>
<dbReference type="AlphaFoldDB" id="A0A645HZ55"/>
<name>A0A645HZ55_9ZZZZ</name>
<organism evidence="1">
    <name type="scientific">bioreactor metagenome</name>
    <dbReference type="NCBI Taxonomy" id="1076179"/>
    <lineage>
        <taxon>unclassified sequences</taxon>
        <taxon>metagenomes</taxon>
        <taxon>ecological metagenomes</taxon>
    </lineage>
</organism>
<comment type="caution">
    <text evidence="1">The sequence shown here is derived from an EMBL/GenBank/DDBJ whole genome shotgun (WGS) entry which is preliminary data.</text>
</comment>
<evidence type="ECO:0000313" key="1">
    <source>
        <dbReference type="EMBL" id="MPN44288.1"/>
    </source>
</evidence>